<keyword evidence="2" id="KW-1133">Transmembrane helix</keyword>
<feature type="region of interest" description="Disordered" evidence="1">
    <location>
        <begin position="1"/>
        <end position="32"/>
    </location>
</feature>
<keyword evidence="2" id="KW-0472">Membrane</keyword>
<evidence type="ECO:0000313" key="4">
    <source>
        <dbReference type="EMBL" id="OYO16460.1"/>
    </source>
</evidence>
<dbReference type="InterPro" id="IPR022603">
    <property type="entry name" value="DUF3152"/>
</dbReference>
<dbReference type="EMBL" id="NMVO01000003">
    <property type="protein sequence ID" value="OYO16460.1"/>
    <property type="molecule type" value="Genomic_DNA"/>
</dbReference>
<keyword evidence="2" id="KW-0812">Transmembrane</keyword>
<dbReference type="Proteomes" id="UP000215896">
    <property type="component" value="Unassembled WGS sequence"/>
</dbReference>
<feature type="compositionally biased region" description="Low complexity" evidence="1">
    <location>
        <begin position="65"/>
        <end position="76"/>
    </location>
</feature>
<dbReference type="RefSeq" id="WP_094404897.1">
    <property type="nucleotide sequence ID" value="NZ_NMVO01000003.1"/>
</dbReference>
<accession>A0A255GKW6</accession>
<comment type="caution">
    <text evidence="4">The sequence shown here is derived from an EMBL/GenBank/DDBJ whole genome shotgun (WGS) entry which is preliminary data.</text>
</comment>
<dbReference type="AlphaFoldDB" id="A0A255GKW6"/>
<keyword evidence="5" id="KW-1185">Reference proteome</keyword>
<organism evidence="4 5">
    <name type="scientific">Enemella evansiae</name>
    <dbReference type="NCBI Taxonomy" id="2016499"/>
    <lineage>
        <taxon>Bacteria</taxon>
        <taxon>Bacillati</taxon>
        <taxon>Actinomycetota</taxon>
        <taxon>Actinomycetes</taxon>
        <taxon>Propionibacteriales</taxon>
        <taxon>Propionibacteriaceae</taxon>
        <taxon>Enemella</taxon>
    </lineage>
</organism>
<gene>
    <name evidence="4" type="ORF">CGZ94_04585</name>
</gene>
<feature type="transmembrane region" description="Helical" evidence="2">
    <location>
        <begin position="33"/>
        <end position="53"/>
    </location>
</feature>
<proteinExistence type="predicted"/>
<evidence type="ECO:0000256" key="2">
    <source>
        <dbReference type="SAM" id="Phobius"/>
    </source>
</evidence>
<sequence length="289" mass="30527">MRTPDSAQDTPRVAKRGRRRPPPPPPRQRWKPLLAGVIATGITLWLLVWGGAFNTAPTGSSTPQAAPEAEGSDAPAAPAPAQPPASGAPASAPAPAPAPAAPAPRPEVEVPARGSGELRTAAFARPAPPGQQGRTVKVRVQVERDLPLDPEAVAREAADVLQDGRSWTARREARFDFVGTEAAELTVKVLTPGTTDARCLPLRTLGEVSCQQGNSVNLNAVRWVEAVPDYHGDVAGYRKYLVNHEVGHFLGHSHAQCPRRGAVAPVMMQQTKGLLGCQANSWPLSGRTP</sequence>
<feature type="region of interest" description="Disordered" evidence="1">
    <location>
        <begin position="58"/>
        <end position="113"/>
    </location>
</feature>
<feature type="domain" description="DUF3152" evidence="3">
    <location>
        <begin position="112"/>
        <end position="274"/>
    </location>
</feature>
<protein>
    <recommendedName>
        <fullName evidence="3">DUF3152 domain-containing protein</fullName>
    </recommendedName>
</protein>
<dbReference type="OrthoDB" id="9779865at2"/>
<evidence type="ECO:0000256" key="1">
    <source>
        <dbReference type="SAM" id="MobiDB-lite"/>
    </source>
</evidence>
<dbReference type="Pfam" id="PF11350">
    <property type="entry name" value="DUF3152"/>
    <property type="match status" value="1"/>
</dbReference>
<name>A0A255GKW6_9ACTN</name>
<reference evidence="4 5" key="1">
    <citation type="submission" date="2017-07" db="EMBL/GenBank/DDBJ databases">
        <title>Draft whole genome sequences of clinical Proprionibacteriaceae strains.</title>
        <authorList>
            <person name="Bernier A.-M."/>
            <person name="Bernard K."/>
            <person name="Domingo M.-C."/>
        </authorList>
    </citation>
    <scope>NUCLEOTIDE SEQUENCE [LARGE SCALE GENOMIC DNA]</scope>
    <source>
        <strain evidence="4 5">NML 030167</strain>
    </source>
</reference>
<dbReference type="SUPFAM" id="SSF55486">
    <property type="entry name" value="Metalloproteases ('zincins'), catalytic domain"/>
    <property type="match status" value="1"/>
</dbReference>
<evidence type="ECO:0000259" key="3">
    <source>
        <dbReference type="Pfam" id="PF11350"/>
    </source>
</evidence>
<feature type="compositionally biased region" description="Pro residues" evidence="1">
    <location>
        <begin position="92"/>
        <end position="105"/>
    </location>
</feature>
<evidence type="ECO:0000313" key="5">
    <source>
        <dbReference type="Proteomes" id="UP000215896"/>
    </source>
</evidence>